<organism evidence="1 2">
    <name type="scientific">Pantoea latae</name>
    <dbReference type="NCBI Taxonomy" id="1964541"/>
    <lineage>
        <taxon>Bacteria</taxon>
        <taxon>Pseudomonadati</taxon>
        <taxon>Pseudomonadota</taxon>
        <taxon>Gammaproteobacteria</taxon>
        <taxon>Enterobacterales</taxon>
        <taxon>Erwiniaceae</taxon>
        <taxon>Pantoea</taxon>
    </lineage>
</organism>
<evidence type="ECO:0000313" key="2">
    <source>
        <dbReference type="Proteomes" id="UP000192769"/>
    </source>
</evidence>
<sequence>MSKDDVQKDISGLIVNAFQREFWLNIQEELHTAYVAANALTMGSIAKLGEPEQSRFRPQARHYVLNAAFRRAAENSGIICCDVDTTPQGESYIIVNSAGVKISRIGLNYDEKCIRGAKHRSLLAELNESFEGYTPDLFSERDQSEGGVGTLGMLVLNINPPHGHSQDNMLDLRIVVPFTNMKGYHFNRSVSELLELYHTEQAVVIPDKVIPQLKKRLKEQEG</sequence>
<gene>
    <name evidence="1" type="ORF">B2J69_04455</name>
</gene>
<accession>A0A1V9DN31</accession>
<reference evidence="1 2" key="1">
    <citation type="submission" date="2017-02" db="EMBL/GenBank/DDBJ databases">
        <title>Whole genome shotgun sequence of Pantoea agglomerans strain AS1 isolated from a cycad, Zamia floridana in Central Florida, USA.</title>
        <authorList>
            <person name="Lata P."/>
            <person name="Govindarajan S."/>
            <person name="Qi F."/>
            <person name="Li J.-L."/>
            <person name="Maurya S.K."/>
            <person name="Sahoo M.K."/>
        </authorList>
    </citation>
    <scope>NUCLEOTIDE SEQUENCE [LARGE SCALE GENOMIC DNA]</scope>
    <source>
        <strain evidence="1 2">AS1</strain>
    </source>
</reference>
<comment type="caution">
    <text evidence="1">The sequence shown here is derived from an EMBL/GenBank/DDBJ whole genome shotgun (WGS) entry which is preliminary data.</text>
</comment>
<dbReference type="OrthoDB" id="9181274at2"/>
<proteinExistence type="predicted"/>
<dbReference type="RefSeq" id="WP_081136815.1">
    <property type="nucleotide sequence ID" value="NZ_MWUE01000007.1"/>
</dbReference>
<dbReference type="AlphaFoldDB" id="A0A1V9DN31"/>
<name>A0A1V9DN31_9GAMM</name>
<dbReference type="EMBL" id="MWUE01000007">
    <property type="protein sequence ID" value="OQP35256.1"/>
    <property type="molecule type" value="Genomic_DNA"/>
</dbReference>
<dbReference type="Proteomes" id="UP000192769">
    <property type="component" value="Unassembled WGS sequence"/>
</dbReference>
<protein>
    <submittedName>
        <fullName evidence="1">Uncharacterized protein</fullName>
    </submittedName>
</protein>
<keyword evidence="2" id="KW-1185">Reference proteome</keyword>
<evidence type="ECO:0000313" key="1">
    <source>
        <dbReference type="EMBL" id="OQP35256.1"/>
    </source>
</evidence>